<name>A0A941GYW4_9CHRO</name>
<dbReference type="SUPFAM" id="SSF53474">
    <property type="entry name" value="alpha/beta-Hydrolases"/>
    <property type="match status" value="1"/>
</dbReference>
<gene>
    <name evidence="2" type="ORF">DSM107014_14285</name>
</gene>
<evidence type="ECO:0000313" key="3">
    <source>
        <dbReference type="Proteomes" id="UP000767446"/>
    </source>
</evidence>
<dbReference type="InterPro" id="IPR000073">
    <property type="entry name" value="AB_hydrolase_1"/>
</dbReference>
<reference evidence="2" key="1">
    <citation type="submission" date="2021-02" db="EMBL/GenBank/DDBJ databases">
        <title>Metagenome analyses of Stigonema ocellatum DSM 106950, Chlorogloea purpurea SAG 13.99 and Gomphosphaeria aponina DSM 107014.</title>
        <authorList>
            <person name="Marter P."/>
            <person name="Huang S."/>
        </authorList>
    </citation>
    <scope>NUCLEOTIDE SEQUENCE</scope>
    <source>
        <strain evidence="2">JP213</strain>
    </source>
</reference>
<dbReference type="PANTHER" id="PTHR46438:SF2">
    <property type="entry name" value="ALPHA_BETA-HYDROLASES SUPERFAMILY PROTEIN"/>
    <property type="match status" value="1"/>
</dbReference>
<accession>A0A941GYW4</accession>
<dbReference type="Gene3D" id="3.40.50.1820">
    <property type="entry name" value="alpha/beta hydrolase"/>
    <property type="match status" value="1"/>
</dbReference>
<dbReference type="GO" id="GO:0016787">
    <property type="term" value="F:hydrolase activity"/>
    <property type="evidence" value="ECO:0007669"/>
    <property type="project" value="UniProtKB-KW"/>
</dbReference>
<protein>
    <submittedName>
        <fullName evidence="2">Alpha/beta hydrolase</fullName>
    </submittedName>
</protein>
<dbReference type="Proteomes" id="UP000767446">
    <property type="component" value="Unassembled WGS sequence"/>
</dbReference>
<feature type="domain" description="AB hydrolase-1" evidence="1">
    <location>
        <begin position="32"/>
        <end position="238"/>
    </location>
</feature>
<dbReference type="PANTHER" id="PTHR46438">
    <property type="entry name" value="ALPHA/BETA-HYDROLASES SUPERFAMILY PROTEIN"/>
    <property type="match status" value="1"/>
</dbReference>
<dbReference type="EMBL" id="JADQBC010000103">
    <property type="protein sequence ID" value="MBR8829043.1"/>
    <property type="molecule type" value="Genomic_DNA"/>
</dbReference>
<proteinExistence type="predicted"/>
<dbReference type="InterPro" id="IPR029058">
    <property type="entry name" value="AB_hydrolase_fold"/>
</dbReference>
<keyword evidence="2" id="KW-0378">Hydrolase</keyword>
<organism evidence="2 3">
    <name type="scientific">Gomphosphaeria aponina SAG 52.96 = DSM 107014</name>
    <dbReference type="NCBI Taxonomy" id="1521640"/>
    <lineage>
        <taxon>Bacteria</taxon>
        <taxon>Bacillati</taxon>
        <taxon>Cyanobacteriota</taxon>
        <taxon>Cyanophyceae</taxon>
        <taxon>Oscillatoriophycideae</taxon>
        <taxon>Chroococcales</taxon>
        <taxon>Gomphosphaeriaceae</taxon>
        <taxon>Gomphosphaeria</taxon>
    </lineage>
</organism>
<sequence length="298" mass="33771">MTSSNPKFYTWKNFRCAYQVHTPQDAEDNLPLLLIHPIGVGLSGNFWQRFTDVWLATGQKQPLYNPDLLGCGASDMPSVAYDPSDWAEQLQYLVETVIKKPVIVVVQGALLAVAISLIEKCPQLIKGLVLAGPPGWQIMTKASNPQQQKLLWNLLFNSPLGRAFYQYARRRQFIESFSIRQLFADAETVDNQWLDELEKGAVNPKSRYAVFSFLAGFWRKDYAESMGKITQPTLVLIGEKASNISRSGIKEKPEERLELYLKNLPNSQGYLLPGRNVLPYELTKEFVAAVAKFVNFNY</sequence>
<dbReference type="AlphaFoldDB" id="A0A941GYW4"/>
<evidence type="ECO:0000313" key="2">
    <source>
        <dbReference type="EMBL" id="MBR8829043.1"/>
    </source>
</evidence>
<evidence type="ECO:0000259" key="1">
    <source>
        <dbReference type="Pfam" id="PF12697"/>
    </source>
</evidence>
<comment type="caution">
    <text evidence="2">The sequence shown here is derived from an EMBL/GenBank/DDBJ whole genome shotgun (WGS) entry which is preliminary data.</text>
</comment>
<dbReference type="Pfam" id="PF12697">
    <property type="entry name" value="Abhydrolase_6"/>
    <property type="match status" value="1"/>
</dbReference>